<sequence length="127" mass="14395">MKSVEHIQPALRYVYHKSIMHPALHVPELVDQIIGYLDKDEQKRCAPICQFWSEIALDHWYPELACLLAAMKKGFAYHYNMAYHAFDSSSQNPAQRHGTGSSPSLGAYIVFSAVTDAPMMPLLFLEP</sequence>
<name>A0A8H5CUP8_9AGAR</name>
<dbReference type="AlphaFoldDB" id="A0A8H5CUP8"/>
<dbReference type="EMBL" id="JAACJM010000098">
    <property type="protein sequence ID" value="KAF5346957.1"/>
    <property type="molecule type" value="Genomic_DNA"/>
</dbReference>
<dbReference type="OrthoDB" id="3543113at2759"/>
<evidence type="ECO:0000313" key="2">
    <source>
        <dbReference type="Proteomes" id="UP000559256"/>
    </source>
</evidence>
<organism evidence="1 2">
    <name type="scientific">Tetrapyrgos nigripes</name>
    <dbReference type="NCBI Taxonomy" id="182062"/>
    <lineage>
        <taxon>Eukaryota</taxon>
        <taxon>Fungi</taxon>
        <taxon>Dikarya</taxon>
        <taxon>Basidiomycota</taxon>
        <taxon>Agaricomycotina</taxon>
        <taxon>Agaricomycetes</taxon>
        <taxon>Agaricomycetidae</taxon>
        <taxon>Agaricales</taxon>
        <taxon>Marasmiineae</taxon>
        <taxon>Marasmiaceae</taxon>
        <taxon>Tetrapyrgos</taxon>
    </lineage>
</organism>
<keyword evidence="2" id="KW-1185">Reference proteome</keyword>
<protein>
    <recommendedName>
        <fullName evidence="3">F-box domain-containing protein</fullName>
    </recommendedName>
</protein>
<dbReference type="Proteomes" id="UP000559256">
    <property type="component" value="Unassembled WGS sequence"/>
</dbReference>
<accession>A0A8H5CUP8</accession>
<comment type="caution">
    <text evidence="1">The sequence shown here is derived from an EMBL/GenBank/DDBJ whole genome shotgun (WGS) entry which is preliminary data.</text>
</comment>
<evidence type="ECO:0000313" key="1">
    <source>
        <dbReference type="EMBL" id="KAF5346957.1"/>
    </source>
</evidence>
<evidence type="ECO:0008006" key="3">
    <source>
        <dbReference type="Google" id="ProtNLM"/>
    </source>
</evidence>
<proteinExistence type="predicted"/>
<gene>
    <name evidence="1" type="ORF">D9758_010150</name>
</gene>
<reference evidence="1 2" key="1">
    <citation type="journal article" date="2020" name="ISME J.">
        <title>Uncovering the hidden diversity of litter-decomposition mechanisms in mushroom-forming fungi.</title>
        <authorList>
            <person name="Floudas D."/>
            <person name="Bentzer J."/>
            <person name="Ahren D."/>
            <person name="Johansson T."/>
            <person name="Persson P."/>
            <person name="Tunlid A."/>
        </authorList>
    </citation>
    <scope>NUCLEOTIDE SEQUENCE [LARGE SCALE GENOMIC DNA]</scope>
    <source>
        <strain evidence="1 2">CBS 291.85</strain>
    </source>
</reference>